<protein>
    <submittedName>
        <fullName evidence="2">Inactive homolog of metal-dependent proteases, putative molecular chaperone</fullName>
    </submittedName>
</protein>
<name>A0A0C7NIA5_DEFTU</name>
<dbReference type="GO" id="GO:0006508">
    <property type="term" value="P:proteolysis"/>
    <property type="evidence" value="ECO:0007669"/>
    <property type="project" value="UniProtKB-KW"/>
</dbReference>
<organism evidence="2 3">
    <name type="scientific">Defluviitoga tunisiensis</name>
    <dbReference type="NCBI Taxonomy" id="1006576"/>
    <lineage>
        <taxon>Bacteria</taxon>
        <taxon>Thermotogati</taxon>
        <taxon>Thermotogota</taxon>
        <taxon>Thermotogae</taxon>
        <taxon>Petrotogales</taxon>
        <taxon>Petrotogaceae</taxon>
        <taxon>Defluviitoga</taxon>
    </lineage>
</organism>
<reference evidence="3" key="1">
    <citation type="submission" date="2014-11" db="EMBL/GenBank/DDBJ databases">
        <authorList>
            <person name="Wibberg D."/>
        </authorList>
    </citation>
    <scope>NUCLEOTIDE SEQUENCE [LARGE SCALE GENOMIC DNA]</scope>
    <source>
        <strain evidence="3">L3</strain>
    </source>
</reference>
<dbReference type="Gene3D" id="3.30.420.40">
    <property type="match status" value="1"/>
</dbReference>
<gene>
    <name evidence="2" type="ORF">DTL3_0372</name>
</gene>
<dbReference type="NCBIfam" id="TIGR03725">
    <property type="entry name" value="T6A_YeaZ"/>
    <property type="match status" value="1"/>
</dbReference>
<dbReference type="Gene3D" id="3.30.420.200">
    <property type="match status" value="1"/>
</dbReference>
<keyword evidence="2" id="KW-0645">Protease</keyword>
<dbReference type="RefSeq" id="WP_052670258.1">
    <property type="nucleotide sequence ID" value="NZ_LN824141.1"/>
</dbReference>
<evidence type="ECO:0000313" key="3">
    <source>
        <dbReference type="Proteomes" id="UP000032809"/>
    </source>
</evidence>
<dbReference type="InterPro" id="IPR022496">
    <property type="entry name" value="T6A_TsaB"/>
</dbReference>
<dbReference type="EMBL" id="LN824141">
    <property type="protein sequence ID" value="CEP77701.1"/>
    <property type="molecule type" value="Genomic_DNA"/>
</dbReference>
<dbReference type="Proteomes" id="UP000032809">
    <property type="component" value="Chromosome I"/>
</dbReference>
<dbReference type="KEGG" id="dtn:DTL3_0372"/>
<dbReference type="SUPFAM" id="SSF53067">
    <property type="entry name" value="Actin-like ATPase domain"/>
    <property type="match status" value="2"/>
</dbReference>
<evidence type="ECO:0000259" key="1">
    <source>
        <dbReference type="Pfam" id="PF00814"/>
    </source>
</evidence>
<dbReference type="GO" id="GO:0002949">
    <property type="term" value="P:tRNA threonylcarbamoyladenosine modification"/>
    <property type="evidence" value="ECO:0007669"/>
    <property type="project" value="InterPro"/>
</dbReference>
<dbReference type="GO" id="GO:0008233">
    <property type="term" value="F:peptidase activity"/>
    <property type="evidence" value="ECO:0007669"/>
    <property type="project" value="UniProtKB-KW"/>
</dbReference>
<sequence>MNEFNLLILSTSLDEMFVLLKDKNDNIYKKSLLDKKSGNYLAKAVKDTLKEANVTINDIEKFAVDIGPGSFTGIRVAIATLQGLLVSQPEKEVYTFLSTDFLCHSSLIKYKNDLLNKKLAVLKRARENAAYVAIYKNNTRIFGPEMVFFNNFDKILKDCILINKESIYFKEKYKLENELLISEIDNQSVIEVAMRGERVKVEELKPLYLQKPIAVENYEKNKK</sequence>
<dbReference type="InterPro" id="IPR043129">
    <property type="entry name" value="ATPase_NBD"/>
</dbReference>
<proteinExistence type="predicted"/>
<dbReference type="STRING" id="1006576.DTL3_0372"/>
<keyword evidence="2" id="KW-0378">Hydrolase</keyword>
<dbReference type="InterPro" id="IPR000905">
    <property type="entry name" value="Gcp-like_dom"/>
</dbReference>
<accession>A0A0C7NIA5</accession>
<keyword evidence="3" id="KW-1185">Reference proteome</keyword>
<feature type="domain" description="Gcp-like" evidence="1">
    <location>
        <begin position="39"/>
        <end position="154"/>
    </location>
</feature>
<evidence type="ECO:0000313" key="2">
    <source>
        <dbReference type="EMBL" id="CEP77701.1"/>
    </source>
</evidence>
<dbReference type="HOGENOM" id="CLU_1233812_0_0_0"/>
<dbReference type="Pfam" id="PF00814">
    <property type="entry name" value="TsaD"/>
    <property type="match status" value="1"/>
</dbReference>
<dbReference type="PATRIC" id="fig|1006576.9.peg.369"/>
<dbReference type="AlphaFoldDB" id="A0A0C7NIA5"/>
<dbReference type="OrthoDB" id="9784166at2"/>